<name>A0A3M0ACE1_9GAMM</name>
<evidence type="ECO:0000313" key="2">
    <source>
        <dbReference type="Proteomes" id="UP000267187"/>
    </source>
</evidence>
<dbReference type="RefSeq" id="WP_121875503.1">
    <property type="nucleotide sequence ID" value="NZ_REFJ01000001.1"/>
</dbReference>
<keyword evidence="2" id="KW-1185">Reference proteome</keyword>
<gene>
    <name evidence="1" type="ORF">DFR27_0104</name>
</gene>
<evidence type="ECO:0000313" key="1">
    <source>
        <dbReference type="EMBL" id="RMA82157.1"/>
    </source>
</evidence>
<dbReference type="AlphaFoldDB" id="A0A3M0ACE1"/>
<protein>
    <submittedName>
        <fullName evidence="1">Uncharacterized protein</fullName>
    </submittedName>
</protein>
<accession>A0A3M0ACE1</accession>
<dbReference type="EMBL" id="REFJ01000001">
    <property type="protein sequence ID" value="RMA82157.1"/>
    <property type="molecule type" value="Genomic_DNA"/>
</dbReference>
<proteinExistence type="predicted"/>
<dbReference type="Proteomes" id="UP000267187">
    <property type="component" value="Unassembled WGS sequence"/>
</dbReference>
<comment type="caution">
    <text evidence="1">The sequence shown here is derived from an EMBL/GenBank/DDBJ whole genome shotgun (WGS) entry which is preliminary data.</text>
</comment>
<sequence>MTLCKHLTWVMLIAVSTLCIKTVSESDDQFDREDAGLPESATRSFDSAIKLWGWETSFTEILQSVDDEDNYFIVLEKSGFWGFVVSGKDFISITYYSPRHSDPFECNAQTQMFSSSNPWSLLDQDHTRYPTTIITDPLEFIVVEKSDDFYREGLFVVRDTYTDDFFENYRTTLLSVMVESCL</sequence>
<organism evidence="1 2">
    <name type="scientific">Umboniibacter marinipuniceus</name>
    <dbReference type="NCBI Taxonomy" id="569599"/>
    <lineage>
        <taxon>Bacteria</taxon>
        <taxon>Pseudomonadati</taxon>
        <taxon>Pseudomonadota</taxon>
        <taxon>Gammaproteobacteria</taxon>
        <taxon>Cellvibrionales</taxon>
        <taxon>Cellvibrionaceae</taxon>
        <taxon>Umboniibacter</taxon>
    </lineage>
</organism>
<reference evidence="1 2" key="1">
    <citation type="submission" date="2018-10" db="EMBL/GenBank/DDBJ databases">
        <title>Genomic Encyclopedia of Type Strains, Phase IV (KMG-IV): sequencing the most valuable type-strain genomes for metagenomic binning, comparative biology and taxonomic classification.</title>
        <authorList>
            <person name="Goeker M."/>
        </authorList>
    </citation>
    <scope>NUCLEOTIDE SEQUENCE [LARGE SCALE GENOMIC DNA]</scope>
    <source>
        <strain evidence="1 2">DSM 25080</strain>
    </source>
</reference>